<evidence type="ECO:0000256" key="3">
    <source>
        <dbReference type="ARBA" id="ARBA00022833"/>
    </source>
</evidence>
<dbReference type="EMBL" id="JADGKB010000036">
    <property type="protein sequence ID" value="KAJ3257630.1"/>
    <property type="molecule type" value="Genomic_DNA"/>
</dbReference>
<dbReference type="Proteomes" id="UP001210925">
    <property type="component" value="Unassembled WGS sequence"/>
</dbReference>
<dbReference type="PANTHER" id="PTHR14089">
    <property type="entry name" value="PRE-MRNA-SPLICING FACTOR RBM22"/>
    <property type="match status" value="1"/>
</dbReference>
<comment type="caution">
    <text evidence="9">The sequence shown here is derived from an EMBL/GenBank/DDBJ whole genome shotgun (WGS) entry which is preliminary data.</text>
</comment>
<feature type="region of interest" description="Disordered" evidence="6">
    <location>
        <begin position="205"/>
        <end position="235"/>
    </location>
</feature>
<dbReference type="InterPro" id="IPR048995">
    <property type="entry name" value="STL11/RBM22-like_N"/>
</dbReference>
<dbReference type="PROSITE" id="PS50103">
    <property type="entry name" value="ZF_C3H1"/>
    <property type="match status" value="1"/>
</dbReference>
<keyword evidence="10" id="KW-1185">Reference proteome</keyword>
<evidence type="ECO:0000256" key="2">
    <source>
        <dbReference type="ARBA" id="ARBA00022771"/>
    </source>
</evidence>
<feature type="domain" description="C3H1-type" evidence="7">
    <location>
        <begin position="150"/>
        <end position="177"/>
    </location>
</feature>
<protein>
    <submittedName>
        <fullName evidence="9">RNA binding motif protein 22</fullName>
    </submittedName>
</protein>
<sequence length="235" mass="27041">MGSRQVWEQADFPILCESCLGPNPYVRMLKERYGLECKICGRPYTVFKWCPGLGERFRKTEICQTCTKIKNCCQTCLKDLEYGIHTRDRDEVLDTHNSIPMTDVNTQMYVRKMEAQMGGEEVVNHGKAESAAKEVLKKLAKASADPYTQRNRTTVCAFYQKGNCKRDKDCPFLHEMQEKKMSKKLKEQWKENEKTVPLEKVLDLPVQAPPKEGETSKYPTQNPALLGTSTRNFRS</sequence>
<accession>A0AAD5UGQ0</accession>
<dbReference type="Gene3D" id="4.10.1000.10">
    <property type="entry name" value="Zinc finger, CCCH-type"/>
    <property type="match status" value="1"/>
</dbReference>
<keyword evidence="4" id="KW-0694">RNA-binding</keyword>
<keyword evidence="2 5" id="KW-0863">Zinc-finger</keyword>
<dbReference type="Pfam" id="PF21369">
    <property type="entry name" value="STL11_N"/>
    <property type="match status" value="1"/>
</dbReference>
<evidence type="ECO:0000313" key="8">
    <source>
        <dbReference type="EMBL" id="KAJ3257630.1"/>
    </source>
</evidence>
<dbReference type="GO" id="GO:0000974">
    <property type="term" value="C:Prp19 complex"/>
    <property type="evidence" value="ECO:0007669"/>
    <property type="project" value="TreeGrafter"/>
</dbReference>
<keyword evidence="3 5" id="KW-0862">Zinc</keyword>
<dbReference type="GO" id="GO:0071006">
    <property type="term" value="C:U2-type catalytic step 1 spliceosome"/>
    <property type="evidence" value="ECO:0007669"/>
    <property type="project" value="TreeGrafter"/>
</dbReference>
<dbReference type="PANTHER" id="PTHR14089:SF6">
    <property type="entry name" value="PRE-MRNA-SPLICING FACTOR RBM22"/>
    <property type="match status" value="1"/>
</dbReference>
<dbReference type="GO" id="GO:0017070">
    <property type="term" value="F:U6 snRNA binding"/>
    <property type="evidence" value="ECO:0007669"/>
    <property type="project" value="TreeGrafter"/>
</dbReference>
<evidence type="ECO:0000256" key="4">
    <source>
        <dbReference type="ARBA" id="ARBA00022884"/>
    </source>
</evidence>
<dbReference type="SUPFAM" id="SSF90229">
    <property type="entry name" value="CCCH zinc finger"/>
    <property type="match status" value="1"/>
</dbReference>
<feature type="compositionally biased region" description="Polar residues" evidence="6">
    <location>
        <begin position="217"/>
        <end position="235"/>
    </location>
</feature>
<dbReference type="GO" id="GO:0008270">
    <property type="term" value="F:zinc ion binding"/>
    <property type="evidence" value="ECO:0007669"/>
    <property type="project" value="UniProtKB-KW"/>
</dbReference>
<evidence type="ECO:0000256" key="5">
    <source>
        <dbReference type="PROSITE-ProRule" id="PRU00723"/>
    </source>
</evidence>
<keyword evidence="1 5" id="KW-0479">Metal-binding</keyword>
<dbReference type="SMART" id="SM00356">
    <property type="entry name" value="ZnF_C3H1"/>
    <property type="match status" value="1"/>
</dbReference>
<organism evidence="9 10">
    <name type="scientific">Boothiomyces macroporosus</name>
    <dbReference type="NCBI Taxonomy" id="261099"/>
    <lineage>
        <taxon>Eukaryota</taxon>
        <taxon>Fungi</taxon>
        <taxon>Fungi incertae sedis</taxon>
        <taxon>Chytridiomycota</taxon>
        <taxon>Chytridiomycota incertae sedis</taxon>
        <taxon>Chytridiomycetes</taxon>
        <taxon>Rhizophydiales</taxon>
        <taxon>Terramycetaceae</taxon>
        <taxon>Boothiomyces</taxon>
    </lineage>
</organism>
<evidence type="ECO:0000313" key="9">
    <source>
        <dbReference type="EMBL" id="KAJ3257646.1"/>
    </source>
</evidence>
<gene>
    <name evidence="9" type="primary">RBM22_2</name>
    <name evidence="8" type="synonym">RBM22_1</name>
    <name evidence="8" type="ORF">HK103_004402</name>
    <name evidence="9" type="ORF">HK103_004418</name>
</gene>
<proteinExistence type="predicted"/>
<dbReference type="InterPro" id="IPR000571">
    <property type="entry name" value="Znf_CCCH"/>
</dbReference>
<dbReference type="AlphaFoldDB" id="A0AAD5UGQ0"/>
<evidence type="ECO:0000259" key="7">
    <source>
        <dbReference type="PROSITE" id="PS50103"/>
    </source>
</evidence>
<dbReference type="InterPro" id="IPR039171">
    <property type="entry name" value="Cwc2/Slt11"/>
</dbReference>
<reference evidence="9" key="1">
    <citation type="submission" date="2020-05" db="EMBL/GenBank/DDBJ databases">
        <title>Phylogenomic resolution of chytrid fungi.</title>
        <authorList>
            <person name="Stajich J.E."/>
            <person name="Amses K."/>
            <person name="Simmons R."/>
            <person name="Seto K."/>
            <person name="Myers J."/>
            <person name="Bonds A."/>
            <person name="Quandt C.A."/>
            <person name="Barry K."/>
            <person name="Liu P."/>
            <person name="Grigoriev I."/>
            <person name="Longcore J.E."/>
            <person name="James T.Y."/>
        </authorList>
    </citation>
    <scope>NUCLEOTIDE SEQUENCE</scope>
    <source>
        <strain evidence="9">PLAUS21</strain>
    </source>
</reference>
<name>A0AAD5UGQ0_9FUNG</name>
<dbReference type="InterPro" id="IPR036855">
    <property type="entry name" value="Znf_CCCH_sf"/>
</dbReference>
<dbReference type="GO" id="GO:0071007">
    <property type="term" value="C:U2-type catalytic step 2 spliceosome"/>
    <property type="evidence" value="ECO:0007669"/>
    <property type="project" value="TreeGrafter"/>
</dbReference>
<evidence type="ECO:0000256" key="6">
    <source>
        <dbReference type="SAM" id="MobiDB-lite"/>
    </source>
</evidence>
<feature type="zinc finger region" description="C3H1-type" evidence="5">
    <location>
        <begin position="150"/>
        <end position="177"/>
    </location>
</feature>
<dbReference type="GO" id="GO:0036002">
    <property type="term" value="F:pre-mRNA binding"/>
    <property type="evidence" value="ECO:0007669"/>
    <property type="project" value="TreeGrafter"/>
</dbReference>
<evidence type="ECO:0000313" key="10">
    <source>
        <dbReference type="Proteomes" id="UP001210925"/>
    </source>
</evidence>
<evidence type="ECO:0000256" key="1">
    <source>
        <dbReference type="ARBA" id="ARBA00022723"/>
    </source>
</evidence>
<dbReference type="EMBL" id="JADGKB010000036">
    <property type="protein sequence ID" value="KAJ3257646.1"/>
    <property type="molecule type" value="Genomic_DNA"/>
</dbReference>